<dbReference type="EMBL" id="PYAW01000002">
    <property type="protein sequence ID" value="PSL47639.1"/>
    <property type="molecule type" value="Genomic_DNA"/>
</dbReference>
<dbReference type="SUPFAM" id="SSF48452">
    <property type="entry name" value="TPR-like"/>
    <property type="match status" value="1"/>
</dbReference>
<organism evidence="2 3">
    <name type="scientific">Chitinophaga niastensis</name>
    <dbReference type="NCBI Taxonomy" id="536980"/>
    <lineage>
        <taxon>Bacteria</taxon>
        <taxon>Pseudomonadati</taxon>
        <taxon>Bacteroidota</taxon>
        <taxon>Chitinophagia</taxon>
        <taxon>Chitinophagales</taxon>
        <taxon>Chitinophagaceae</taxon>
        <taxon>Chitinophaga</taxon>
    </lineage>
</organism>
<accession>A0A2P8HN45</accession>
<dbReference type="PROSITE" id="PS51257">
    <property type="entry name" value="PROKAR_LIPOPROTEIN"/>
    <property type="match status" value="1"/>
</dbReference>
<feature type="chain" id="PRO_5015112242" evidence="1">
    <location>
        <begin position="23"/>
        <end position="526"/>
    </location>
</feature>
<protein>
    <submittedName>
        <fullName evidence="2">SusD-like starch-binding protein associating with outer membrane</fullName>
    </submittedName>
</protein>
<dbReference type="Proteomes" id="UP000240971">
    <property type="component" value="Unassembled WGS sequence"/>
</dbReference>
<dbReference type="AlphaFoldDB" id="A0A2P8HN45"/>
<evidence type="ECO:0000313" key="3">
    <source>
        <dbReference type="Proteomes" id="UP000240971"/>
    </source>
</evidence>
<dbReference type="InterPro" id="IPR011990">
    <property type="entry name" value="TPR-like_helical_dom_sf"/>
</dbReference>
<sequence>MKRLLINTSLLILLVASFSACKKQIADDYANPELTTTGSMSKLLSGMFINKRIRPSYWDYATFILPTTATFSQTTALSPSNKMYVPSLTYTENRWVDFYAGSKSGDNDLNYVGPGIMANFREMQNTFSKLTPAQRADQQVYMNCAKVILFDQASQMVDLWGDIPFGQAGALNSADRTPTAAAFDDAGAIYDTLIAGLNNLNTYFQSAQLAAETQASLTKADIMLKGDLAAWRRYTNSLRLRLLMRTSFVKEANAKSEVTNMLNNPAQYPLISANAQNVLIQMSPTALKSDILDALTGSPFAPAFMLDTMMVANSDPRTEVYWDKGKTMGMKGFPANGTTSAYDGGGYATYDSATFFYNYNVPGVIFTASEVSFLKAEAGERWNTGTPQADYENGITQSVGFYYGLNQSVILRSGSWPALPTPSGTDISNFIAKPAIAYTGTTQQKLAKIWTQKWMNFFILQAGEAWTEIRRTGYPVLPFATAPTSGAATPPQRLLYPSTEQVYNPNNYAKVAAKDKSDIKIFWNVR</sequence>
<dbReference type="Pfam" id="PF12771">
    <property type="entry name" value="SusD-like_2"/>
    <property type="match status" value="1"/>
</dbReference>
<dbReference type="InterPro" id="IPR041662">
    <property type="entry name" value="SusD-like_2"/>
</dbReference>
<comment type="caution">
    <text evidence="2">The sequence shown here is derived from an EMBL/GenBank/DDBJ whole genome shotgun (WGS) entry which is preliminary data.</text>
</comment>
<evidence type="ECO:0000313" key="2">
    <source>
        <dbReference type="EMBL" id="PSL47639.1"/>
    </source>
</evidence>
<dbReference type="RefSeq" id="WP_106528075.1">
    <property type="nucleotide sequence ID" value="NZ_PYAW01000002.1"/>
</dbReference>
<evidence type="ECO:0000256" key="1">
    <source>
        <dbReference type="SAM" id="SignalP"/>
    </source>
</evidence>
<reference evidence="2 3" key="1">
    <citation type="submission" date="2018-03" db="EMBL/GenBank/DDBJ databases">
        <title>Genomic Encyclopedia of Archaeal and Bacterial Type Strains, Phase II (KMG-II): from individual species to whole genera.</title>
        <authorList>
            <person name="Goeker M."/>
        </authorList>
    </citation>
    <scope>NUCLEOTIDE SEQUENCE [LARGE SCALE GENOMIC DNA]</scope>
    <source>
        <strain evidence="2 3">DSM 24859</strain>
    </source>
</reference>
<feature type="signal peptide" evidence="1">
    <location>
        <begin position="1"/>
        <end position="22"/>
    </location>
</feature>
<dbReference type="OrthoDB" id="9766256at2"/>
<keyword evidence="1" id="KW-0732">Signal</keyword>
<name>A0A2P8HN45_CHINA</name>
<proteinExistence type="predicted"/>
<gene>
    <name evidence="2" type="ORF">CLV51_102496</name>
</gene>
<keyword evidence="3" id="KW-1185">Reference proteome</keyword>
<dbReference type="Gene3D" id="1.25.40.390">
    <property type="match status" value="1"/>
</dbReference>